<evidence type="ECO:0000313" key="8">
    <source>
        <dbReference type="Proteomes" id="UP000240708"/>
    </source>
</evidence>
<dbReference type="EMBL" id="PYGF01000004">
    <property type="protein sequence ID" value="PSL05081.1"/>
    <property type="molecule type" value="Genomic_DNA"/>
</dbReference>
<keyword evidence="3" id="KW-0963">Cytoplasm</keyword>
<evidence type="ECO:0000256" key="5">
    <source>
        <dbReference type="ARBA" id="ARBA00023273"/>
    </source>
</evidence>
<dbReference type="AlphaFoldDB" id="A0A2P8E6I6"/>
<dbReference type="PROSITE" id="PS51257">
    <property type="entry name" value="PROKAR_LIPOPROTEIN"/>
    <property type="match status" value="1"/>
</dbReference>
<keyword evidence="4" id="KW-0969">Cilium</keyword>
<dbReference type="Proteomes" id="UP000240708">
    <property type="component" value="Unassembled WGS sequence"/>
</dbReference>
<reference evidence="7 8" key="1">
    <citation type="submission" date="2018-03" db="EMBL/GenBank/DDBJ databases">
        <title>Genomic Encyclopedia of Archaeal and Bacterial Type Strains, Phase II (KMG-II): from individual species to whole genera.</title>
        <authorList>
            <person name="Goeker M."/>
        </authorList>
    </citation>
    <scope>NUCLEOTIDE SEQUENCE [LARGE SCALE GENOMIC DNA]</scope>
    <source>
        <strain evidence="7 8">DSM 28057</strain>
    </source>
</reference>
<dbReference type="Gene3D" id="2.60.40.10">
    <property type="entry name" value="Immunoglobulins"/>
    <property type="match status" value="1"/>
</dbReference>
<sequence>MKIYQFIVIILVIIFAGCKGKSSKSVLEVENKFIDLGEVPTSEEVFGSIILKNTGNMDVKILSTFSDCECTVLDHEIGSIGPKESKILGFSFTSHYPGIFQRKIIIETNSEAKPRILVIMKAKVL</sequence>
<proteinExistence type="predicted"/>
<dbReference type="Pfam" id="PF22544">
    <property type="entry name" value="HYDIN_VesB_CFA65-like_Ig"/>
    <property type="match status" value="1"/>
</dbReference>
<comment type="subcellular location">
    <subcellularLocation>
        <location evidence="1">Cell projection</location>
        <location evidence="1">Cilium</location>
    </subcellularLocation>
    <subcellularLocation>
        <location evidence="2">Cytoplasm</location>
    </subcellularLocation>
</comment>
<evidence type="ECO:0000313" key="7">
    <source>
        <dbReference type="EMBL" id="PSL05081.1"/>
    </source>
</evidence>
<dbReference type="OrthoDB" id="826619at2"/>
<comment type="caution">
    <text evidence="7">The sequence shown here is derived from an EMBL/GenBank/DDBJ whole genome shotgun (WGS) entry which is preliminary data.</text>
</comment>
<evidence type="ECO:0000259" key="6">
    <source>
        <dbReference type="Pfam" id="PF22544"/>
    </source>
</evidence>
<keyword evidence="8" id="KW-1185">Reference proteome</keyword>
<protein>
    <submittedName>
        <fullName evidence="7">Uncharacterized protein DUF1573</fullName>
    </submittedName>
</protein>
<name>A0A2P8E6I6_9BACT</name>
<evidence type="ECO:0000256" key="1">
    <source>
        <dbReference type="ARBA" id="ARBA00004138"/>
    </source>
</evidence>
<evidence type="ECO:0000256" key="4">
    <source>
        <dbReference type="ARBA" id="ARBA00023069"/>
    </source>
</evidence>
<evidence type="ECO:0000256" key="2">
    <source>
        <dbReference type="ARBA" id="ARBA00004496"/>
    </source>
</evidence>
<organism evidence="7 8">
    <name type="scientific">Cecembia rubra</name>
    <dbReference type="NCBI Taxonomy" id="1485585"/>
    <lineage>
        <taxon>Bacteria</taxon>
        <taxon>Pseudomonadati</taxon>
        <taxon>Bacteroidota</taxon>
        <taxon>Cytophagia</taxon>
        <taxon>Cytophagales</taxon>
        <taxon>Cyclobacteriaceae</taxon>
        <taxon>Cecembia</taxon>
    </lineage>
</organism>
<accession>A0A2P8E6I6</accession>
<dbReference type="RefSeq" id="WP_106567108.1">
    <property type="nucleotide sequence ID" value="NZ_JAUVYL010000094.1"/>
</dbReference>
<keyword evidence="5" id="KW-0966">Cell projection</keyword>
<dbReference type="InterPro" id="IPR013783">
    <property type="entry name" value="Ig-like_fold"/>
</dbReference>
<dbReference type="InterPro" id="IPR053879">
    <property type="entry name" value="HYDIN_VesB_CFA65-like_Ig"/>
</dbReference>
<gene>
    <name evidence="7" type="ORF">CLV48_104256</name>
</gene>
<feature type="domain" description="HYDIN/VesB/CFA65-like Ig-like" evidence="6">
    <location>
        <begin position="26"/>
        <end position="120"/>
    </location>
</feature>
<dbReference type="GO" id="GO:0005737">
    <property type="term" value="C:cytoplasm"/>
    <property type="evidence" value="ECO:0007669"/>
    <property type="project" value="UniProtKB-SubCell"/>
</dbReference>
<evidence type="ECO:0000256" key="3">
    <source>
        <dbReference type="ARBA" id="ARBA00022490"/>
    </source>
</evidence>